<dbReference type="Proteomes" id="UP000325081">
    <property type="component" value="Unassembled WGS sequence"/>
</dbReference>
<dbReference type="Gene3D" id="3.30.559.10">
    <property type="entry name" value="Chloramphenicol acetyltransferase-like domain"/>
    <property type="match status" value="2"/>
</dbReference>
<dbReference type="GO" id="GO:0016747">
    <property type="term" value="F:acyltransferase activity, transferring groups other than amino-acyl groups"/>
    <property type="evidence" value="ECO:0007669"/>
    <property type="project" value="UniProtKB-ARBA"/>
</dbReference>
<dbReference type="SUPFAM" id="SSF52777">
    <property type="entry name" value="CoA-dependent acyltransferases"/>
    <property type="match status" value="1"/>
</dbReference>
<comment type="caution">
    <text evidence="3">The sequence shown here is derived from an EMBL/GenBank/DDBJ whole genome shotgun (WGS) entry which is preliminary data.</text>
</comment>
<protein>
    <submittedName>
        <fullName evidence="3">HXXXD-type acyl-transferase family protein</fullName>
    </submittedName>
</protein>
<sequence length="458" mass="50693">MSTEKLTVISRSAVAPPDGSAGEHVLPLTYFDVVWIYYHPIQRLLFYPYPCSTDIFLQKIAPNLKNSLSKTLAHYLPLAGNLIVRRSSDRPELRYSQEDSVQVTFAESNGDLDFSQLTGNNPRDSNQFHVLVPDLPNPKSESGFDKIPVLAVQVTLFPEAGIAIGITNHHAVGDASSIVGFIKFWSSLAKLGDGDNVKVSENENLPPPPVYDRSLIKDPSGRADLYLNQMRALKFGPIPLTSATNKVRATFVLQKNEIEALRNSLSARYHSLAHLSSFTVTAAYVWACLTQADGPINDDEPEFFGFAVDTRSRLYPPLPASYFGNCLAFAFVEIKHGELRSENGFFTAGKIIGELIANKVKKKEELLRDADEWLVKCWPLIGKRVFSVSGSPRFDLYDGADFGLGKPVKYEAVSIDGDRSMSLCKSRDFEGGLEIGLSLAREIIDAFGHIFSHGLKMR</sequence>
<dbReference type="InterPro" id="IPR023213">
    <property type="entry name" value="CAT-like_dom_sf"/>
</dbReference>
<dbReference type="AlphaFoldDB" id="A0A5A7RJY3"/>
<dbReference type="EMBL" id="BKCP01013292">
    <property type="protein sequence ID" value="GER57486.1"/>
    <property type="molecule type" value="Genomic_DNA"/>
</dbReference>
<keyword evidence="2" id="KW-0012">Acyltransferase</keyword>
<accession>A0A5A7RJY3</accession>
<organism evidence="3 4">
    <name type="scientific">Striga asiatica</name>
    <name type="common">Asiatic witchweed</name>
    <name type="synonym">Buchnera asiatica</name>
    <dbReference type="NCBI Taxonomy" id="4170"/>
    <lineage>
        <taxon>Eukaryota</taxon>
        <taxon>Viridiplantae</taxon>
        <taxon>Streptophyta</taxon>
        <taxon>Embryophyta</taxon>
        <taxon>Tracheophyta</taxon>
        <taxon>Spermatophyta</taxon>
        <taxon>Magnoliopsida</taxon>
        <taxon>eudicotyledons</taxon>
        <taxon>Gunneridae</taxon>
        <taxon>Pentapetalae</taxon>
        <taxon>asterids</taxon>
        <taxon>lamiids</taxon>
        <taxon>Lamiales</taxon>
        <taxon>Orobanchaceae</taxon>
        <taxon>Buchnereae</taxon>
        <taxon>Striga</taxon>
    </lineage>
</organism>
<name>A0A5A7RJY3_STRAF</name>
<dbReference type="InterPro" id="IPR051504">
    <property type="entry name" value="Plant_metabolite_acyltrans"/>
</dbReference>
<evidence type="ECO:0000313" key="3">
    <source>
        <dbReference type="EMBL" id="GER57486.1"/>
    </source>
</evidence>
<dbReference type="OrthoDB" id="1862401at2759"/>
<evidence type="ECO:0000256" key="1">
    <source>
        <dbReference type="ARBA" id="ARBA00022679"/>
    </source>
</evidence>
<keyword evidence="1 3" id="KW-0808">Transferase</keyword>
<dbReference type="PANTHER" id="PTHR31625">
    <property type="match status" value="1"/>
</dbReference>
<dbReference type="Pfam" id="PF02458">
    <property type="entry name" value="Transferase"/>
    <property type="match status" value="1"/>
</dbReference>
<evidence type="ECO:0000256" key="2">
    <source>
        <dbReference type="ARBA" id="ARBA00023315"/>
    </source>
</evidence>
<reference evidence="4" key="1">
    <citation type="journal article" date="2019" name="Curr. Biol.">
        <title>Genome Sequence of Striga asiatica Provides Insight into the Evolution of Plant Parasitism.</title>
        <authorList>
            <person name="Yoshida S."/>
            <person name="Kim S."/>
            <person name="Wafula E.K."/>
            <person name="Tanskanen J."/>
            <person name="Kim Y.M."/>
            <person name="Honaas L."/>
            <person name="Yang Z."/>
            <person name="Spallek T."/>
            <person name="Conn C.E."/>
            <person name="Ichihashi Y."/>
            <person name="Cheong K."/>
            <person name="Cui S."/>
            <person name="Der J.P."/>
            <person name="Gundlach H."/>
            <person name="Jiao Y."/>
            <person name="Hori C."/>
            <person name="Ishida J.K."/>
            <person name="Kasahara H."/>
            <person name="Kiba T."/>
            <person name="Kim M.S."/>
            <person name="Koo N."/>
            <person name="Laohavisit A."/>
            <person name="Lee Y.H."/>
            <person name="Lumba S."/>
            <person name="McCourt P."/>
            <person name="Mortimer J.C."/>
            <person name="Mutuku J.M."/>
            <person name="Nomura T."/>
            <person name="Sasaki-Sekimoto Y."/>
            <person name="Seto Y."/>
            <person name="Wang Y."/>
            <person name="Wakatake T."/>
            <person name="Sakakibara H."/>
            <person name="Demura T."/>
            <person name="Yamaguchi S."/>
            <person name="Yoneyama K."/>
            <person name="Manabe R.I."/>
            <person name="Nelson D.C."/>
            <person name="Schulman A.H."/>
            <person name="Timko M.P."/>
            <person name="dePamphilis C.W."/>
            <person name="Choi D."/>
            <person name="Shirasu K."/>
        </authorList>
    </citation>
    <scope>NUCLEOTIDE SEQUENCE [LARGE SCALE GENOMIC DNA]</scope>
    <source>
        <strain evidence="4">cv. UVA1</strain>
    </source>
</reference>
<gene>
    <name evidence="3" type="ORF">STAS_35316</name>
</gene>
<proteinExistence type="predicted"/>
<keyword evidence="4" id="KW-1185">Reference proteome</keyword>
<evidence type="ECO:0000313" key="4">
    <source>
        <dbReference type="Proteomes" id="UP000325081"/>
    </source>
</evidence>